<proteinExistence type="predicted"/>
<protein>
    <submittedName>
        <fullName evidence="1">Putative lyase</fullName>
    </submittedName>
</protein>
<dbReference type="EMBL" id="OU342829">
    <property type="protein sequence ID" value="CAG7580370.1"/>
    <property type="molecule type" value="Genomic_DNA"/>
</dbReference>
<dbReference type="GO" id="GO:0016829">
    <property type="term" value="F:lyase activity"/>
    <property type="evidence" value="ECO:0007669"/>
    <property type="project" value="UniProtKB-KW"/>
</dbReference>
<sequence length="108" mass="12588">MKKILSILLFLFISLGTYSQAPYENDTILAPTGFTPNLTTNKTFQPAVYGYDDFQMYIYTRWGDIIYEGQSWDGTFQNRMMHRGVYVWKIVAWKGNTPTEYIGHITLL</sequence>
<name>A0A8D9CF28_9VIRU</name>
<evidence type="ECO:0000313" key="1">
    <source>
        <dbReference type="EMBL" id="CAG7580370.1"/>
    </source>
</evidence>
<gene>
    <name evidence="1" type="ORF">SLAVMIC_00381</name>
</gene>
<accession>A0A8D9CF28</accession>
<organism evidence="1">
    <name type="scientific">uncultured marine phage</name>
    <dbReference type="NCBI Taxonomy" id="707152"/>
    <lineage>
        <taxon>Viruses</taxon>
        <taxon>environmental samples</taxon>
    </lineage>
</organism>
<keyword evidence="1" id="KW-0456">Lyase</keyword>
<reference evidence="1" key="1">
    <citation type="submission" date="2021-06" db="EMBL/GenBank/DDBJ databases">
        <authorList>
            <person name="Gannon L."/>
            <person name="Redgwell R T."/>
            <person name="Michniewski S."/>
            <person name="Harrison D C."/>
            <person name="Millard A."/>
        </authorList>
    </citation>
    <scope>NUCLEOTIDE SEQUENCE</scope>
</reference>
<dbReference type="Pfam" id="PF13585">
    <property type="entry name" value="CHU_C"/>
    <property type="match status" value="1"/>
</dbReference>